<dbReference type="InterPro" id="IPR012989">
    <property type="entry name" value="SEP_domain"/>
</dbReference>
<dbReference type="SUPFAM" id="SSF54236">
    <property type="entry name" value="Ubiquitin-like"/>
    <property type="match status" value="1"/>
</dbReference>
<comment type="function">
    <text evidence="5">May be involved in the reorganization of actin cytoskeleton mediated by RND1, RND2 and RND3. Promotes RHOA activation mediated by GNA12 and GNA13.</text>
</comment>
<keyword evidence="4" id="KW-0206">Cytoskeleton</keyword>
<dbReference type="Pfam" id="PF00789">
    <property type="entry name" value="UBX"/>
    <property type="match status" value="1"/>
</dbReference>
<feature type="domain" description="Ubiquitin-like" evidence="11">
    <location>
        <begin position="148"/>
        <end position="224"/>
    </location>
</feature>
<dbReference type="Gene3D" id="3.30.420.210">
    <property type="entry name" value="SEP domain"/>
    <property type="match status" value="1"/>
</dbReference>
<dbReference type="Ensembl" id="ENSMMOT00000011850.1">
    <property type="protein sequence ID" value="ENSMMOP00000011652.1"/>
    <property type="gene ID" value="ENSMMOG00000008957.1"/>
</dbReference>
<dbReference type="SUPFAM" id="SSF102848">
    <property type="entry name" value="NSFL1 (p97 ATPase) cofactor p47, SEP domain"/>
    <property type="match status" value="1"/>
</dbReference>
<protein>
    <recommendedName>
        <fullName evidence="7">UBX domain-containing protein 11</fullName>
    </recommendedName>
    <alternativeName>
        <fullName evidence="9">Socius</fullName>
    </alternativeName>
    <alternativeName>
        <fullName evidence="8">UBX domain-containing protein 5</fullName>
    </alternativeName>
</protein>
<keyword evidence="3" id="KW-0175">Coiled coil</keyword>
<evidence type="ECO:0000256" key="9">
    <source>
        <dbReference type="ARBA" id="ARBA00081109"/>
    </source>
</evidence>
<keyword evidence="14" id="KW-1185">Reference proteome</keyword>
<dbReference type="OMA" id="QTYELRM"/>
<evidence type="ECO:0000256" key="6">
    <source>
        <dbReference type="ARBA" id="ARBA00062345"/>
    </source>
</evidence>
<feature type="region of interest" description="Disordered" evidence="10">
    <location>
        <begin position="230"/>
        <end position="266"/>
    </location>
</feature>
<dbReference type="InterPro" id="IPR001012">
    <property type="entry name" value="UBX_dom"/>
</dbReference>
<evidence type="ECO:0000256" key="8">
    <source>
        <dbReference type="ARBA" id="ARBA00075811"/>
    </source>
</evidence>
<dbReference type="CDD" id="cd17077">
    <property type="entry name" value="UBX_UBXN11"/>
    <property type="match status" value="1"/>
</dbReference>
<evidence type="ECO:0000256" key="3">
    <source>
        <dbReference type="ARBA" id="ARBA00023054"/>
    </source>
</evidence>
<evidence type="ECO:0000256" key="2">
    <source>
        <dbReference type="ARBA" id="ARBA00022490"/>
    </source>
</evidence>
<evidence type="ECO:0000256" key="5">
    <source>
        <dbReference type="ARBA" id="ARBA00059434"/>
    </source>
</evidence>
<evidence type="ECO:0000256" key="7">
    <source>
        <dbReference type="ARBA" id="ARBA00073759"/>
    </source>
</evidence>
<comment type="subcellular location">
    <subcellularLocation>
        <location evidence="1">Cytoplasm</location>
        <location evidence="1">Cytoskeleton</location>
    </subcellularLocation>
</comment>
<evidence type="ECO:0000259" key="12">
    <source>
        <dbReference type="PROSITE" id="PS51399"/>
    </source>
</evidence>
<dbReference type="PANTHER" id="PTHR23333">
    <property type="entry name" value="UBX DOMAIN CONTAINING PROTEIN"/>
    <property type="match status" value="1"/>
</dbReference>
<dbReference type="PROSITE" id="PS50053">
    <property type="entry name" value="UBIQUITIN_2"/>
    <property type="match status" value="1"/>
</dbReference>
<dbReference type="InterPro" id="IPR036241">
    <property type="entry name" value="NSFL1C_SEP_dom_sf"/>
</dbReference>
<evidence type="ECO:0000313" key="13">
    <source>
        <dbReference type="Ensembl" id="ENSMMOP00000011652.1"/>
    </source>
</evidence>
<organism evidence="13 14">
    <name type="scientific">Mola mola</name>
    <name type="common">Ocean sunfish</name>
    <name type="synonym">Tetraodon mola</name>
    <dbReference type="NCBI Taxonomy" id="94237"/>
    <lineage>
        <taxon>Eukaryota</taxon>
        <taxon>Metazoa</taxon>
        <taxon>Chordata</taxon>
        <taxon>Craniata</taxon>
        <taxon>Vertebrata</taxon>
        <taxon>Euteleostomi</taxon>
        <taxon>Actinopterygii</taxon>
        <taxon>Neopterygii</taxon>
        <taxon>Teleostei</taxon>
        <taxon>Neoteleostei</taxon>
        <taxon>Acanthomorphata</taxon>
        <taxon>Eupercaria</taxon>
        <taxon>Tetraodontiformes</taxon>
        <taxon>Molidae</taxon>
        <taxon>Mola</taxon>
    </lineage>
</organism>
<dbReference type="AlphaFoldDB" id="A0A3Q3WHI4"/>
<dbReference type="Proteomes" id="UP000261620">
    <property type="component" value="Unplaced"/>
</dbReference>
<sequence>MFDGPFRSYQDRSTQQCMQDLMDGYFPSELQERFPEGVPLEVYEEFIFKLPWSKFPGEGQAVRPHFSLFLLVSGKKVSTDQFLNRLPKMVVKGGRVIDIRDSVRDTLLDVRSSCSLIAMLQGKTGFDLVSYRLQTYRPDRPGSARDVTTLKVKSEDGDHTFILKMCFSETVGQLRHCLFYRGGGLPDYDIISVYPRRCYDDDSQTLQSCGLTVNATLLLQKRKTLQRLDGAAELQPASSAGPPDSSSPLPALPPTGVLKKKKKKIT</sequence>
<dbReference type="GO" id="GO:0043130">
    <property type="term" value="F:ubiquitin binding"/>
    <property type="evidence" value="ECO:0007669"/>
    <property type="project" value="TreeGrafter"/>
</dbReference>
<dbReference type="GO" id="GO:0005856">
    <property type="term" value="C:cytoskeleton"/>
    <property type="evidence" value="ECO:0007669"/>
    <property type="project" value="UniProtKB-SubCell"/>
</dbReference>
<evidence type="ECO:0000313" key="14">
    <source>
        <dbReference type="Proteomes" id="UP000261620"/>
    </source>
</evidence>
<dbReference type="GO" id="GO:0043161">
    <property type="term" value="P:proteasome-mediated ubiquitin-dependent protein catabolic process"/>
    <property type="evidence" value="ECO:0007669"/>
    <property type="project" value="TreeGrafter"/>
</dbReference>
<dbReference type="PROSITE" id="PS51399">
    <property type="entry name" value="SEP"/>
    <property type="match status" value="1"/>
</dbReference>
<evidence type="ECO:0000256" key="4">
    <source>
        <dbReference type="ARBA" id="ARBA00023212"/>
    </source>
</evidence>
<evidence type="ECO:0000256" key="10">
    <source>
        <dbReference type="SAM" id="MobiDB-lite"/>
    </source>
</evidence>
<evidence type="ECO:0000259" key="11">
    <source>
        <dbReference type="PROSITE" id="PS50053"/>
    </source>
</evidence>
<keyword evidence="2" id="KW-0963">Cytoplasm</keyword>
<evidence type="ECO:0000256" key="1">
    <source>
        <dbReference type="ARBA" id="ARBA00004245"/>
    </source>
</evidence>
<dbReference type="Pfam" id="PF08059">
    <property type="entry name" value="SEP"/>
    <property type="match status" value="1"/>
</dbReference>
<proteinExistence type="predicted"/>
<reference evidence="13" key="2">
    <citation type="submission" date="2025-09" db="UniProtKB">
        <authorList>
            <consortium name="Ensembl"/>
        </authorList>
    </citation>
    <scope>IDENTIFICATION</scope>
</reference>
<dbReference type="STRING" id="94237.ENSMMOP00000011652"/>
<reference evidence="13" key="1">
    <citation type="submission" date="2025-08" db="UniProtKB">
        <authorList>
            <consortium name="Ensembl"/>
        </authorList>
    </citation>
    <scope>IDENTIFICATION</scope>
</reference>
<dbReference type="FunFam" id="3.30.420.210:FF:000003">
    <property type="entry name" value="UBX domain protein 11"/>
    <property type="match status" value="1"/>
</dbReference>
<dbReference type="InterPro" id="IPR000626">
    <property type="entry name" value="Ubiquitin-like_dom"/>
</dbReference>
<name>A0A3Q3WHI4_MOLML</name>
<dbReference type="InterPro" id="IPR029071">
    <property type="entry name" value="Ubiquitin-like_domsf"/>
</dbReference>
<dbReference type="PANTHER" id="PTHR23333:SF4">
    <property type="entry name" value="UBX DOMAIN-CONTAINING PROTEIN 11"/>
    <property type="match status" value="1"/>
</dbReference>
<dbReference type="Gene3D" id="3.10.20.90">
    <property type="entry name" value="Phosphatidylinositol 3-kinase Catalytic Subunit, Chain A, domain 1"/>
    <property type="match status" value="1"/>
</dbReference>
<accession>A0A3Q3WHI4</accession>
<feature type="compositionally biased region" description="Low complexity" evidence="10">
    <location>
        <begin position="236"/>
        <end position="249"/>
    </location>
</feature>
<comment type="subunit">
    <text evidence="6">Interacts with GNA12, GNA13, RND1, RND2 and RND3.</text>
</comment>
<feature type="domain" description="SEP" evidence="12">
    <location>
        <begin position="1"/>
        <end position="56"/>
    </location>
</feature>